<reference evidence="1 2" key="1">
    <citation type="submission" date="2024-01" db="EMBL/GenBank/DDBJ databases">
        <title>A draft genome for the cacao thread blight pathogen Marasmiellus scandens.</title>
        <authorList>
            <person name="Baruah I.K."/>
            <person name="Leung J."/>
            <person name="Bukari Y."/>
            <person name="Amoako-Attah I."/>
            <person name="Meinhardt L.W."/>
            <person name="Bailey B.A."/>
            <person name="Cohen S.P."/>
        </authorList>
    </citation>
    <scope>NUCLEOTIDE SEQUENCE [LARGE SCALE GENOMIC DNA]</scope>
    <source>
        <strain evidence="1 2">GH-19</strain>
    </source>
</reference>
<sequence length="143" mass="15075">MPILAQAAGAAQKAIVHAATPISTPAPELQTPIPITPAPAQVHALAQTPTQVTVPPQALPVNRTDTIIPVQCPPGQAGSGRNGFSLQEAIGLENQAIHYHNFKWLVRNNADPDVISHICHKVAANDNYFVRLASQDTGQSGTI</sequence>
<dbReference type="Proteomes" id="UP001498398">
    <property type="component" value="Unassembled WGS sequence"/>
</dbReference>
<dbReference type="EMBL" id="JBANRG010000003">
    <property type="protein sequence ID" value="KAK7468535.1"/>
    <property type="molecule type" value="Genomic_DNA"/>
</dbReference>
<evidence type="ECO:0000313" key="1">
    <source>
        <dbReference type="EMBL" id="KAK7468535.1"/>
    </source>
</evidence>
<protein>
    <submittedName>
        <fullName evidence="1">Uncharacterized protein</fullName>
    </submittedName>
</protein>
<proteinExistence type="predicted"/>
<name>A0ABR1JWJ5_9AGAR</name>
<accession>A0ABR1JWJ5</accession>
<comment type="caution">
    <text evidence="1">The sequence shown here is derived from an EMBL/GenBank/DDBJ whole genome shotgun (WGS) entry which is preliminary data.</text>
</comment>
<keyword evidence="2" id="KW-1185">Reference proteome</keyword>
<evidence type="ECO:0000313" key="2">
    <source>
        <dbReference type="Proteomes" id="UP001498398"/>
    </source>
</evidence>
<gene>
    <name evidence="1" type="ORF">VKT23_003040</name>
</gene>
<organism evidence="1 2">
    <name type="scientific">Marasmiellus scandens</name>
    <dbReference type="NCBI Taxonomy" id="2682957"/>
    <lineage>
        <taxon>Eukaryota</taxon>
        <taxon>Fungi</taxon>
        <taxon>Dikarya</taxon>
        <taxon>Basidiomycota</taxon>
        <taxon>Agaricomycotina</taxon>
        <taxon>Agaricomycetes</taxon>
        <taxon>Agaricomycetidae</taxon>
        <taxon>Agaricales</taxon>
        <taxon>Marasmiineae</taxon>
        <taxon>Omphalotaceae</taxon>
        <taxon>Marasmiellus</taxon>
    </lineage>
</organism>